<sequence>MNRQEAENPSLLLSQHLSSDAQQFTIPAYYKMLTLLNISLKLLSVNRTSDNQPQLFNNIELDNRDNISDSEAITQPLTDDELKNRRYWYEAQQVETSSKI</sequence>
<gene>
    <name evidence="1" type="ORF">AJ78_08764</name>
</gene>
<reference evidence="1 2" key="1">
    <citation type="submission" date="2015-07" db="EMBL/GenBank/DDBJ databases">
        <title>Emmonsia species relationships and genome sequence.</title>
        <authorList>
            <consortium name="The Broad Institute Genomics Platform"/>
            <person name="Cuomo C.A."/>
            <person name="Munoz J.F."/>
            <person name="Imamovic A."/>
            <person name="Priest M.E."/>
            <person name="Young S."/>
            <person name="Clay O.K."/>
            <person name="McEwen J.G."/>
        </authorList>
    </citation>
    <scope>NUCLEOTIDE SEQUENCE [LARGE SCALE GENOMIC DNA]</scope>
    <source>
        <strain evidence="1 2">UAMH 9510</strain>
    </source>
</reference>
<accession>A0A1J9Q2B7</accession>
<comment type="caution">
    <text evidence="1">The sequence shown here is derived from an EMBL/GenBank/DDBJ whole genome shotgun (WGS) entry which is preliminary data.</text>
</comment>
<evidence type="ECO:0000313" key="2">
    <source>
        <dbReference type="Proteomes" id="UP000182235"/>
    </source>
</evidence>
<dbReference type="EMBL" id="LGRN01000953">
    <property type="protein sequence ID" value="OJD10076.1"/>
    <property type="molecule type" value="Genomic_DNA"/>
</dbReference>
<dbReference type="Proteomes" id="UP000182235">
    <property type="component" value="Unassembled WGS sequence"/>
</dbReference>
<name>A0A1J9Q2B7_9EURO</name>
<proteinExistence type="predicted"/>
<dbReference type="AlphaFoldDB" id="A0A1J9Q2B7"/>
<protein>
    <submittedName>
        <fullName evidence="1">Uncharacterized protein</fullName>
    </submittedName>
</protein>
<keyword evidence="2" id="KW-1185">Reference proteome</keyword>
<evidence type="ECO:0000313" key="1">
    <source>
        <dbReference type="EMBL" id="OJD10076.1"/>
    </source>
</evidence>
<dbReference type="OrthoDB" id="10462573at2759"/>
<organism evidence="1 2">
    <name type="scientific">Emergomyces pasteurianus Ep9510</name>
    <dbReference type="NCBI Taxonomy" id="1447872"/>
    <lineage>
        <taxon>Eukaryota</taxon>
        <taxon>Fungi</taxon>
        <taxon>Dikarya</taxon>
        <taxon>Ascomycota</taxon>
        <taxon>Pezizomycotina</taxon>
        <taxon>Eurotiomycetes</taxon>
        <taxon>Eurotiomycetidae</taxon>
        <taxon>Onygenales</taxon>
        <taxon>Ajellomycetaceae</taxon>
        <taxon>Emergomyces</taxon>
    </lineage>
</organism>
<dbReference type="VEuPathDB" id="FungiDB:AJ78_08764"/>